<keyword evidence="4" id="KW-1185">Reference proteome</keyword>
<proteinExistence type="inferred from homology"/>
<comment type="similarity">
    <text evidence="1">Belongs to the tpcK family.</text>
</comment>
<dbReference type="EMBL" id="CM003099">
    <property type="protein sequence ID" value="KUI66623.1"/>
    <property type="molecule type" value="Genomic_DNA"/>
</dbReference>
<accession>A0A194VRQ8</accession>
<dbReference type="OrthoDB" id="3183782at2759"/>
<evidence type="ECO:0000256" key="1">
    <source>
        <dbReference type="ARBA" id="ARBA00005986"/>
    </source>
</evidence>
<reference evidence="3" key="1">
    <citation type="submission" date="2014-12" db="EMBL/GenBank/DDBJ databases">
        <title>Genome Sequence of Valsa Canker Pathogens Uncovers a Specific Adaption of Colonization on Woody Bark.</title>
        <authorList>
            <person name="Yin Z."/>
            <person name="Liu H."/>
            <person name="Gao X."/>
            <person name="Li Z."/>
            <person name="Song N."/>
            <person name="Ke X."/>
            <person name="Dai Q."/>
            <person name="Wu Y."/>
            <person name="Sun Y."/>
            <person name="Xu J.-R."/>
            <person name="Kang Z.K."/>
            <person name="Wang L."/>
            <person name="Huang L."/>
        </authorList>
    </citation>
    <scope>NUCLEOTIDE SEQUENCE [LARGE SCALE GENOMIC DNA]</scope>
    <source>
        <strain evidence="3">03-8</strain>
    </source>
</reference>
<organism evidence="3 4">
    <name type="scientific">Cytospora mali</name>
    <name type="common">Apple Valsa canker fungus</name>
    <name type="synonym">Valsa mali</name>
    <dbReference type="NCBI Taxonomy" id="578113"/>
    <lineage>
        <taxon>Eukaryota</taxon>
        <taxon>Fungi</taxon>
        <taxon>Dikarya</taxon>
        <taxon>Ascomycota</taxon>
        <taxon>Pezizomycotina</taxon>
        <taxon>Sordariomycetes</taxon>
        <taxon>Sordariomycetidae</taxon>
        <taxon>Diaporthales</taxon>
        <taxon>Cytosporaceae</taxon>
        <taxon>Cytospora</taxon>
    </lineage>
</organism>
<feature type="domain" description="EthD" evidence="2">
    <location>
        <begin position="41"/>
        <end position="89"/>
    </location>
</feature>
<gene>
    <name evidence="3" type="ORF">VM1G_02542</name>
</gene>
<dbReference type="GO" id="GO:0016491">
    <property type="term" value="F:oxidoreductase activity"/>
    <property type="evidence" value="ECO:0007669"/>
    <property type="project" value="InterPro"/>
</dbReference>
<evidence type="ECO:0000259" key="2">
    <source>
        <dbReference type="Pfam" id="PF07110"/>
    </source>
</evidence>
<dbReference type="Pfam" id="PF07110">
    <property type="entry name" value="EthD"/>
    <property type="match status" value="1"/>
</dbReference>
<evidence type="ECO:0000313" key="3">
    <source>
        <dbReference type="EMBL" id="KUI66623.1"/>
    </source>
</evidence>
<dbReference type="InterPro" id="IPR009799">
    <property type="entry name" value="EthD_dom"/>
</dbReference>
<sequence length="120" mass="13170">MLSKHQPAGKKNKASDQSWLVMLSASALPGTDCAASAVFREPLHHALKTAMDRPDWTIPDYDLVTTYWLHSLDDMQNLTMDPEWAELEKEAAAISNMSIGQFVVGHEKVQFEGNKAGAGA</sequence>
<dbReference type="AlphaFoldDB" id="A0A194VRQ8"/>
<evidence type="ECO:0000313" key="4">
    <source>
        <dbReference type="Proteomes" id="UP000078559"/>
    </source>
</evidence>
<protein>
    <recommendedName>
        <fullName evidence="2">EthD domain-containing protein</fullName>
    </recommendedName>
</protein>
<dbReference type="Proteomes" id="UP000078559">
    <property type="component" value="Chromosome 2"/>
</dbReference>
<name>A0A194VRQ8_CYTMA</name>